<reference evidence="2" key="1">
    <citation type="submission" date="2022-11" db="UniProtKB">
        <authorList>
            <consortium name="WormBaseParasite"/>
        </authorList>
    </citation>
    <scope>IDENTIFICATION</scope>
</reference>
<organism evidence="1 2">
    <name type="scientific">Panagrolaimus sp. PS1159</name>
    <dbReference type="NCBI Taxonomy" id="55785"/>
    <lineage>
        <taxon>Eukaryota</taxon>
        <taxon>Metazoa</taxon>
        <taxon>Ecdysozoa</taxon>
        <taxon>Nematoda</taxon>
        <taxon>Chromadorea</taxon>
        <taxon>Rhabditida</taxon>
        <taxon>Tylenchina</taxon>
        <taxon>Panagrolaimomorpha</taxon>
        <taxon>Panagrolaimoidea</taxon>
        <taxon>Panagrolaimidae</taxon>
        <taxon>Panagrolaimus</taxon>
    </lineage>
</organism>
<evidence type="ECO:0000313" key="1">
    <source>
        <dbReference type="Proteomes" id="UP000887580"/>
    </source>
</evidence>
<protein>
    <submittedName>
        <fullName evidence="2">UDP-galactose transporter</fullName>
    </submittedName>
</protein>
<dbReference type="Proteomes" id="UP000887580">
    <property type="component" value="Unplaced"/>
</dbReference>
<evidence type="ECO:0000313" key="2">
    <source>
        <dbReference type="WBParaSite" id="PS1159_v2.g22186.t1"/>
    </source>
</evidence>
<accession>A0AC35FZW8</accession>
<dbReference type="WBParaSite" id="PS1159_v2.g22186.t1">
    <property type="protein sequence ID" value="PS1159_v2.g22186.t1"/>
    <property type="gene ID" value="PS1159_v2.g22186"/>
</dbReference>
<sequence length="377" mass="41227">MNSISNDGSTEKIPKIPSSSRKLRHGRQLFKFPAFNFEIRRERSMGAGTNATIKMAVLIWLVLQNSVHTLLLRYSRARDVSDMFFSSVAVFLTEIVKVFICLYMVSTEENGIAGLIYGIKKQIIAQPGDTLKVCIPAMLYIIQNNLFYAAASHLEAATFMIVSQLKIFATALFSVLLLQRQLARSQWLSLGVLFVGVSLVQLQTGGSSSKSAKDNQNPLFGFVAACIACAISGFAGVYFEKILKGSAPVSIWMRNVQMAVFSIPASFAATMIQDGNAIMERGFLFGFDSIVWLTVFWYGIGGLSVAVCIKYADNIAKNFATSLAIILATLGSVYVFGFVPNIAFTLGATLVILSIFLYSSSAVILKVFYKPLPIIIA</sequence>
<proteinExistence type="predicted"/>
<name>A0AC35FZW8_9BILA</name>